<feature type="non-terminal residue" evidence="1">
    <location>
        <position position="105"/>
    </location>
</feature>
<gene>
    <name evidence="1" type="ORF">KI387_023284</name>
</gene>
<protein>
    <submittedName>
        <fullName evidence="1">Uncharacterized protein</fullName>
    </submittedName>
</protein>
<reference evidence="1 2" key="1">
    <citation type="journal article" date="2021" name="Nat. Plants">
        <title>The Taxus genome provides insights into paclitaxel biosynthesis.</title>
        <authorList>
            <person name="Xiong X."/>
            <person name="Gou J."/>
            <person name="Liao Q."/>
            <person name="Li Y."/>
            <person name="Zhou Q."/>
            <person name="Bi G."/>
            <person name="Li C."/>
            <person name="Du R."/>
            <person name="Wang X."/>
            <person name="Sun T."/>
            <person name="Guo L."/>
            <person name="Liang H."/>
            <person name="Lu P."/>
            <person name="Wu Y."/>
            <person name="Zhang Z."/>
            <person name="Ro D.K."/>
            <person name="Shang Y."/>
            <person name="Huang S."/>
            <person name="Yan J."/>
        </authorList>
    </citation>
    <scope>NUCLEOTIDE SEQUENCE [LARGE SCALE GENOMIC DNA]</scope>
    <source>
        <strain evidence="1">Ta-2019</strain>
    </source>
</reference>
<dbReference type="AlphaFoldDB" id="A0AA38G1J5"/>
<dbReference type="Proteomes" id="UP000824469">
    <property type="component" value="Unassembled WGS sequence"/>
</dbReference>
<accession>A0AA38G1J5</accession>
<sequence length="105" mass="11906">MEQLEEHNQVLSDFIKSLLVKDKVLDPTPLTTLPPPIVLSKDEIQTIKDIHKHVTYGKAIESLVDDMTVSGFNFIEEAFKSHEKVSKLQLKFSTTLSGLEKELKL</sequence>
<name>A0AA38G1J5_TAXCH</name>
<dbReference type="EMBL" id="JAHRHJ020000005">
    <property type="protein sequence ID" value="KAH9314657.1"/>
    <property type="molecule type" value="Genomic_DNA"/>
</dbReference>
<organism evidence="1 2">
    <name type="scientific">Taxus chinensis</name>
    <name type="common">Chinese yew</name>
    <name type="synonym">Taxus wallichiana var. chinensis</name>
    <dbReference type="NCBI Taxonomy" id="29808"/>
    <lineage>
        <taxon>Eukaryota</taxon>
        <taxon>Viridiplantae</taxon>
        <taxon>Streptophyta</taxon>
        <taxon>Embryophyta</taxon>
        <taxon>Tracheophyta</taxon>
        <taxon>Spermatophyta</taxon>
        <taxon>Pinopsida</taxon>
        <taxon>Pinidae</taxon>
        <taxon>Conifers II</taxon>
        <taxon>Cupressales</taxon>
        <taxon>Taxaceae</taxon>
        <taxon>Taxus</taxon>
    </lineage>
</organism>
<evidence type="ECO:0000313" key="2">
    <source>
        <dbReference type="Proteomes" id="UP000824469"/>
    </source>
</evidence>
<proteinExistence type="predicted"/>
<evidence type="ECO:0000313" key="1">
    <source>
        <dbReference type="EMBL" id="KAH9314657.1"/>
    </source>
</evidence>
<comment type="caution">
    <text evidence="1">The sequence shown here is derived from an EMBL/GenBank/DDBJ whole genome shotgun (WGS) entry which is preliminary data.</text>
</comment>
<keyword evidence="2" id="KW-1185">Reference proteome</keyword>